<keyword evidence="13" id="KW-1185">Reference proteome</keyword>
<feature type="binding site" evidence="11">
    <location>
        <position position="80"/>
    </location>
    <ligand>
        <name>Na(+)</name>
        <dbReference type="ChEBI" id="CHEBI:29101"/>
        <note>structural</note>
    </ligand>
</feature>
<keyword evidence="5 11" id="KW-1133">Transmembrane helix</keyword>
<comment type="subcellular location">
    <subcellularLocation>
        <location evidence="1 11">Cell membrane</location>
        <topology evidence="1 11">Multi-pass membrane protein</topology>
    </subcellularLocation>
</comment>
<dbReference type="NCBIfam" id="TIGR00494">
    <property type="entry name" value="crcB"/>
    <property type="match status" value="1"/>
</dbReference>
<evidence type="ECO:0000313" key="12">
    <source>
        <dbReference type="EMBL" id="AII14845.1"/>
    </source>
</evidence>
<evidence type="ECO:0000256" key="6">
    <source>
        <dbReference type="ARBA" id="ARBA00023065"/>
    </source>
</evidence>
<dbReference type="GO" id="GO:0062054">
    <property type="term" value="F:fluoride channel activity"/>
    <property type="evidence" value="ECO:0007669"/>
    <property type="project" value="UniProtKB-UniRule"/>
</dbReference>
<feature type="transmembrane region" description="Helical" evidence="11">
    <location>
        <begin position="35"/>
        <end position="58"/>
    </location>
</feature>
<feature type="transmembrane region" description="Helical" evidence="11">
    <location>
        <begin position="70"/>
        <end position="87"/>
    </location>
</feature>
<dbReference type="HOGENOM" id="CLU_114342_3_2_7"/>
<dbReference type="InterPro" id="IPR003691">
    <property type="entry name" value="FluC"/>
</dbReference>
<keyword evidence="2 11" id="KW-1003">Cell membrane</keyword>
<dbReference type="RefSeq" id="WP_081867139.1">
    <property type="nucleotide sequence ID" value="NZ_CP009043.1"/>
</dbReference>
<dbReference type="GO" id="GO:0140114">
    <property type="term" value="P:cellular detoxification of fluoride"/>
    <property type="evidence" value="ECO:0007669"/>
    <property type="project" value="UniProtKB-UniRule"/>
</dbReference>
<keyword evidence="3" id="KW-0997">Cell inner membrane</keyword>
<gene>
    <name evidence="11 12" type="primary">crcB</name>
    <name evidence="11" type="synonym">fluC</name>
    <name evidence="12" type="ORF">CIG1485E_1008</name>
</gene>
<evidence type="ECO:0000256" key="8">
    <source>
        <dbReference type="ARBA" id="ARBA00023303"/>
    </source>
</evidence>
<name>A0A076F9H5_9BACT</name>
<proteinExistence type="inferred from homology"/>
<evidence type="ECO:0000256" key="3">
    <source>
        <dbReference type="ARBA" id="ARBA00022519"/>
    </source>
</evidence>
<evidence type="ECO:0000256" key="11">
    <source>
        <dbReference type="HAMAP-Rule" id="MF_00454"/>
    </source>
</evidence>
<keyword evidence="11" id="KW-0915">Sodium</keyword>
<keyword evidence="6 11" id="KW-0406">Ion transport</keyword>
<evidence type="ECO:0000256" key="5">
    <source>
        <dbReference type="ARBA" id="ARBA00022989"/>
    </source>
</evidence>
<organism evidence="12 13">
    <name type="scientific">Campylobacter iguaniorum</name>
    <dbReference type="NCBI Taxonomy" id="1244531"/>
    <lineage>
        <taxon>Bacteria</taxon>
        <taxon>Pseudomonadati</taxon>
        <taxon>Campylobacterota</taxon>
        <taxon>Epsilonproteobacteria</taxon>
        <taxon>Campylobacterales</taxon>
        <taxon>Campylobacteraceae</taxon>
        <taxon>Campylobacter</taxon>
    </lineage>
</organism>
<comment type="catalytic activity">
    <reaction evidence="10">
        <text>fluoride(in) = fluoride(out)</text>
        <dbReference type="Rhea" id="RHEA:76159"/>
        <dbReference type="ChEBI" id="CHEBI:17051"/>
    </reaction>
    <physiologicalReaction direction="left-to-right" evidence="10">
        <dbReference type="Rhea" id="RHEA:76160"/>
    </physiologicalReaction>
</comment>
<evidence type="ECO:0000256" key="10">
    <source>
        <dbReference type="ARBA" id="ARBA00035585"/>
    </source>
</evidence>
<keyword evidence="4 11" id="KW-0812">Transmembrane</keyword>
<feature type="binding site" evidence="11">
    <location>
        <position position="77"/>
    </location>
    <ligand>
        <name>Na(+)</name>
        <dbReference type="ChEBI" id="CHEBI:29101"/>
        <note>structural</note>
    </ligand>
</feature>
<dbReference type="PANTHER" id="PTHR28259">
    <property type="entry name" value="FLUORIDE EXPORT PROTEIN 1-RELATED"/>
    <property type="match status" value="1"/>
</dbReference>
<keyword evidence="11" id="KW-0479">Metal-binding</keyword>
<reference evidence="13" key="1">
    <citation type="journal article" date="2014" name="Genome Announc.">
        <title>Complete Genome Sequence of Campylobacter iguaniorum Strain 1485ET, Isolated from a Bearded Dragon (Pogona vitticeps).</title>
        <authorList>
            <person name="Gilbert M.J."/>
            <person name="Miller W.G."/>
            <person name="Yee E."/>
            <person name="Kik M."/>
            <person name="Wagenaar J.A."/>
            <person name="Duim B."/>
        </authorList>
    </citation>
    <scope>NUCLEOTIDE SEQUENCE [LARGE SCALE GENOMIC DNA]</scope>
    <source>
        <strain evidence="13">1485E</strain>
    </source>
</reference>
<evidence type="ECO:0000313" key="13">
    <source>
        <dbReference type="Proteomes" id="UP000028486"/>
    </source>
</evidence>
<evidence type="ECO:0000256" key="2">
    <source>
        <dbReference type="ARBA" id="ARBA00022475"/>
    </source>
</evidence>
<keyword evidence="7 11" id="KW-0472">Membrane</keyword>
<evidence type="ECO:0000256" key="9">
    <source>
        <dbReference type="ARBA" id="ARBA00035120"/>
    </source>
</evidence>
<sequence length="127" mass="13517">MSLISIICIGSGGFIGAVLRALSNALVAKIFPNLAFPLGTLFVNVLGGFLIGFILSLASSLPLNPNLKSFLVTGILGGLTTFSTFTYENMLLLNSGNFLNAFLNIFLNVVLCIIFCYIGANLAKFIF</sequence>
<accession>A0A076F9H5</accession>
<dbReference type="EMBL" id="CP009043">
    <property type="protein sequence ID" value="AII14845.1"/>
    <property type="molecule type" value="Genomic_DNA"/>
</dbReference>
<dbReference type="PANTHER" id="PTHR28259:SF1">
    <property type="entry name" value="FLUORIDE EXPORT PROTEIN 1-RELATED"/>
    <property type="match status" value="1"/>
</dbReference>
<dbReference type="HAMAP" id="MF_00454">
    <property type="entry name" value="FluC"/>
    <property type="match status" value="1"/>
</dbReference>
<dbReference type="GO" id="GO:0005886">
    <property type="term" value="C:plasma membrane"/>
    <property type="evidence" value="ECO:0007669"/>
    <property type="project" value="UniProtKB-SubCell"/>
</dbReference>
<dbReference type="Proteomes" id="UP000028486">
    <property type="component" value="Chromosome"/>
</dbReference>
<evidence type="ECO:0000256" key="4">
    <source>
        <dbReference type="ARBA" id="ARBA00022692"/>
    </source>
</evidence>
<dbReference type="GO" id="GO:0046872">
    <property type="term" value="F:metal ion binding"/>
    <property type="evidence" value="ECO:0007669"/>
    <property type="project" value="UniProtKB-KW"/>
</dbReference>
<keyword evidence="11" id="KW-0813">Transport</keyword>
<dbReference type="eggNOG" id="COG0239">
    <property type="taxonomic scope" value="Bacteria"/>
</dbReference>
<protein>
    <recommendedName>
        <fullName evidence="11">Fluoride-specific ion channel FluC</fullName>
    </recommendedName>
</protein>
<comment type="activity regulation">
    <text evidence="11">Na(+) is not transported, but it plays an essential structural role and its presence is essential for fluoride channel function.</text>
</comment>
<comment type="function">
    <text evidence="11">Fluoride-specific ion channel. Important for reducing fluoride concentration in the cell, thus reducing its toxicity.</text>
</comment>
<dbReference type="STRING" id="1244531.CIG2463D_1061"/>
<evidence type="ECO:0000256" key="1">
    <source>
        <dbReference type="ARBA" id="ARBA00004651"/>
    </source>
</evidence>
<dbReference type="KEGG" id="caj:CIG1485E_1008"/>
<dbReference type="Pfam" id="PF02537">
    <property type="entry name" value="CRCB"/>
    <property type="match status" value="1"/>
</dbReference>
<feature type="transmembrane region" description="Helical" evidence="11">
    <location>
        <begin position="99"/>
        <end position="120"/>
    </location>
</feature>
<evidence type="ECO:0000256" key="7">
    <source>
        <dbReference type="ARBA" id="ARBA00023136"/>
    </source>
</evidence>
<comment type="similarity">
    <text evidence="9 11">Belongs to the fluoride channel Fluc/FEX (TC 1.A.43) family.</text>
</comment>
<keyword evidence="8 11" id="KW-0407">Ion channel</keyword>
<dbReference type="AlphaFoldDB" id="A0A076F9H5"/>